<feature type="signal peptide" evidence="12">
    <location>
        <begin position="1"/>
        <end position="18"/>
    </location>
</feature>
<dbReference type="PANTHER" id="PTHR48250">
    <property type="entry name" value="CUTINASE 2-RELATED"/>
    <property type="match status" value="1"/>
</dbReference>
<evidence type="ECO:0000256" key="3">
    <source>
        <dbReference type="ARBA" id="ARBA00013095"/>
    </source>
</evidence>
<evidence type="ECO:0000256" key="2">
    <source>
        <dbReference type="ARBA" id="ARBA00007534"/>
    </source>
</evidence>
<dbReference type="GO" id="GO:0050525">
    <property type="term" value="F:cutinase activity"/>
    <property type="evidence" value="ECO:0007669"/>
    <property type="project" value="UniProtKB-UniRule"/>
</dbReference>
<dbReference type="InterPro" id="IPR000675">
    <property type="entry name" value="Cutinase/axe"/>
</dbReference>
<feature type="active site" evidence="10">
    <location>
        <position position="181"/>
    </location>
</feature>
<evidence type="ECO:0000256" key="12">
    <source>
        <dbReference type="RuleBase" id="RU361263"/>
    </source>
</evidence>
<keyword evidence="14" id="KW-1185">Reference proteome</keyword>
<dbReference type="SMART" id="SM01110">
    <property type="entry name" value="Cutinase"/>
    <property type="match status" value="1"/>
</dbReference>
<evidence type="ECO:0000256" key="7">
    <source>
        <dbReference type="ARBA" id="ARBA00022801"/>
    </source>
</evidence>
<dbReference type="PANTHER" id="PTHR48250:SF1">
    <property type="entry name" value="CUTINASE"/>
    <property type="match status" value="1"/>
</dbReference>
<dbReference type="InterPro" id="IPR011150">
    <property type="entry name" value="Cutinase_monf"/>
</dbReference>
<dbReference type="SUPFAM" id="SSF53474">
    <property type="entry name" value="alpha/beta-Hydrolases"/>
    <property type="match status" value="1"/>
</dbReference>
<sequence length="208" mass="21257">MHHQTILLFLLSLPLAYTHPLLAPRASPLTSDTQNDVVDNTGCKAVTIIFARGTLESGNVGSIAGPPFFQALATSIGADQLAVQGVDYPADVAGFLAGGDAAGSKLMAQLVGQAQTQCPDTKVVMSGYSQGGQLVHNAAKRITAAQGAAVSSVVIFGDPDDGQAVANVDAAKVDIICHTGDLICQGQDTILLPHLTYSQDAASAAAFV</sequence>
<keyword evidence="8 11" id="KW-1015">Disulfide bond</keyword>
<dbReference type="InterPro" id="IPR043580">
    <property type="entry name" value="CUTINASE_1"/>
</dbReference>
<evidence type="ECO:0000256" key="6">
    <source>
        <dbReference type="ARBA" id="ARBA00022729"/>
    </source>
</evidence>
<dbReference type="PROSITE" id="PS00155">
    <property type="entry name" value="CUTINASE_1"/>
    <property type="match status" value="1"/>
</dbReference>
<dbReference type="EC" id="3.1.1.74" evidence="3 12"/>
<dbReference type="EMBL" id="MU004184">
    <property type="protein sequence ID" value="KAF2499055.1"/>
    <property type="molecule type" value="Genomic_DNA"/>
</dbReference>
<dbReference type="Gene3D" id="3.40.50.1820">
    <property type="entry name" value="alpha/beta hydrolase"/>
    <property type="match status" value="1"/>
</dbReference>
<gene>
    <name evidence="13" type="ORF">BU16DRAFT_479667</name>
</gene>
<evidence type="ECO:0000256" key="4">
    <source>
        <dbReference type="ARBA" id="ARBA00022487"/>
    </source>
</evidence>
<dbReference type="InterPro" id="IPR029058">
    <property type="entry name" value="AB_hydrolase_fold"/>
</dbReference>
<comment type="function">
    <text evidence="12">Catalyzes the hydrolysis of complex carboxylic polyesters found in the cell wall of plants. Degrades cutin, a macromolecule that forms the structure of the plant cuticle.</text>
</comment>
<feature type="chain" id="PRO_5025713397" description="Cutinase" evidence="12">
    <location>
        <begin position="19"/>
        <end position="208"/>
    </location>
</feature>
<evidence type="ECO:0000256" key="11">
    <source>
        <dbReference type="PIRSR" id="PIRSR611150-2"/>
    </source>
</evidence>
<comment type="similarity">
    <text evidence="2 12">Belongs to the cutinase family.</text>
</comment>
<evidence type="ECO:0000256" key="8">
    <source>
        <dbReference type="ARBA" id="ARBA00023157"/>
    </source>
</evidence>
<comment type="catalytic activity">
    <reaction evidence="9 12">
        <text>cutin + H2O = cutin monomers.</text>
        <dbReference type="EC" id="3.1.1.74"/>
    </reaction>
</comment>
<feature type="non-terminal residue" evidence="13">
    <location>
        <position position="208"/>
    </location>
</feature>
<reference evidence="13" key="1">
    <citation type="journal article" date="2020" name="Stud. Mycol.">
        <title>101 Dothideomycetes genomes: a test case for predicting lifestyles and emergence of pathogens.</title>
        <authorList>
            <person name="Haridas S."/>
            <person name="Albert R."/>
            <person name="Binder M."/>
            <person name="Bloem J."/>
            <person name="Labutti K."/>
            <person name="Salamov A."/>
            <person name="Andreopoulos B."/>
            <person name="Baker S."/>
            <person name="Barry K."/>
            <person name="Bills G."/>
            <person name="Bluhm B."/>
            <person name="Cannon C."/>
            <person name="Castanera R."/>
            <person name="Culley D."/>
            <person name="Daum C."/>
            <person name="Ezra D."/>
            <person name="Gonzalez J."/>
            <person name="Henrissat B."/>
            <person name="Kuo A."/>
            <person name="Liang C."/>
            <person name="Lipzen A."/>
            <person name="Lutzoni F."/>
            <person name="Magnuson J."/>
            <person name="Mondo S."/>
            <person name="Nolan M."/>
            <person name="Ohm R."/>
            <person name="Pangilinan J."/>
            <person name="Park H.-J."/>
            <person name="Ramirez L."/>
            <person name="Alfaro M."/>
            <person name="Sun H."/>
            <person name="Tritt A."/>
            <person name="Yoshinaga Y."/>
            <person name="Zwiers L.-H."/>
            <person name="Turgeon B."/>
            <person name="Goodwin S."/>
            <person name="Spatafora J."/>
            <person name="Crous P."/>
            <person name="Grigoriev I."/>
        </authorList>
    </citation>
    <scope>NUCLEOTIDE SEQUENCE</scope>
    <source>
        <strain evidence="13">CBS 269.34</strain>
    </source>
</reference>
<keyword evidence="4 12" id="KW-0719">Serine esterase</keyword>
<evidence type="ECO:0000256" key="10">
    <source>
        <dbReference type="PIRSR" id="PIRSR611150-1"/>
    </source>
</evidence>
<dbReference type="PRINTS" id="PR00129">
    <property type="entry name" value="CUTINASE"/>
</dbReference>
<dbReference type="AlphaFoldDB" id="A0A6A6R2U9"/>
<keyword evidence="5 12" id="KW-0964">Secreted</keyword>
<keyword evidence="7 12" id="KW-0378">Hydrolase</keyword>
<dbReference type="OrthoDB" id="2975078at2759"/>
<feature type="disulfide bond" evidence="11">
    <location>
        <begin position="43"/>
        <end position="118"/>
    </location>
</feature>
<evidence type="ECO:0000313" key="14">
    <source>
        <dbReference type="Proteomes" id="UP000799750"/>
    </source>
</evidence>
<name>A0A6A6R2U9_9PEZI</name>
<accession>A0A6A6R2U9</accession>
<evidence type="ECO:0000313" key="13">
    <source>
        <dbReference type="EMBL" id="KAF2499055.1"/>
    </source>
</evidence>
<organism evidence="13 14">
    <name type="scientific">Lophium mytilinum</name>
    <dbReference type="NCBI Taxonomy" id="390894"/>
    <lineage>
        <taxon>Eukaryota</taxon>
        <taxon>Fungi</taxon>
        <taxon>Dikarya</taxon>
        <taxon>Ascomycota</taxon>
        <taxon>Pezizomycotina</taxon>
        <taxon>Dothideomycetes</taxon>
        <taxon>Pleosporomycetidae</taxon>
        <taxon>Mytilinidiales</taxon>
        <taxon>Mytilinidiaceae</taxon>
        <taxon>Lophium</taxon>
    </lineage>
</organism>
<evidence type="ECO:0000256" key="1">
    <source>
        <dbReference type="ARBA" id="ARBA00004613"/>
    </source>
</evidence>
<dbReference type="GO" id="GO:0016052">
    <property type="term" value="P:carbohydrate catabolic process"/>
    <property type="evidence" value="ECO:0007669"/>
    <property type="project" value="TreeGrafter"/>
</dbReference>
<evidence type="ECO:0000256" key="9">
    <source>
        <dbReference type="ARBA" id="ARBA00034045"/>
    </source>
</evidence>
<feature type="active site" description="Proton donor/acceptor" evidence="10">
    <location>
        <position position="194"/>
    </location>
</feature>
<feature type="disulfide bond" evidence="11">
    <location>
        <begin position="177"/>
        <end position="184"/>
    </location>
</feature>
<evidence type="ECO:0000256" key="5">
    <source>
        <dbReference type="ARBA" id="ARBA00022525"/>
    </source>
</evidence>
<dbReference type="Proteomes" id="UP000799750">
    <property type="component" value="Unassembled WGS sequence"/>
</dbReference>
<comment type="subcellular location">
    <subcellularLocation>
        <location evidence="1 12">Secreted</location>
    </subcellularLocation>
</comment>
<dbReference type="FunFam" id="3.40.50.1820:FF:000244">
    <property type="entry name" value="Cutinase"/>
    <property type="match status" value="1"/>
</dbReference>
<proteinExistence type="inferred from homology"/>
<dbReference type="GO" id="GO:0005576">
    <property type="term" value="C:extracellular region"/>
    <property type="evidence" value="ECO:0007669"/>
    <property type="project" value="UniProtKB-SubCell"/>
</dbReference>
<protein>
    <recommendedName>
        <fullName evidence="3 12">Cutinase</fullName>
        <ecNumber evidence="3 12">3.1.1.74</ecNumber>
    </recommendedName>
</protein>
<dbReference type="Pfam" id="PF01083">
    <property type="entry name" value="Cutinase"/>
    <property type="match status" value="1"/>
</dbReference>
<feature type="active site" description="Nucleophile" evidence="10">
    <location>
        <position position="129"/>
    </location>
</feature>
<keyword evidence="6 12" id="KW-0732">Signal</keyword>